<sequence length="182" mass="20538">MPKFKNLVNFSDSKPLKGDKKHFSHEIRLFKKIKNQKNWYFKHLGGNINEAFIEMIAQEFFRLILPYHPKTRIAIAKDAGSCYVLSKEILNFNANFFLFPNNNKFIINGQITGLAAAQLLALLVNEIDFKPCNVGVADGKVIKIDGGLCFASLNSHLNSLLQGKNTRTTQTDIEALPALVHY</sequence>
<protein>
    <submittedName>
        <fullName evidence="1">Uncharacterized protein</fullName>
    </submittedName>
</protein>
<proteinExistence type="predicted"/>
<dbReference type="EMBL" id="NMOS02000018">
    <property type="protein sequence ID" value="RDH40056.1"/>
    <property type="molecule type" value="Genomic_DNA"/>
</dbReference>
<evidence type="ECO:0000313" key="2">
    <source>
        <dbReference type="Proteomes" id="UP000226429"/>
    </source>
</evidence>
<name>A0A370CIC5_9COXI</name>
<keyword evidence="2" id="KW-1185">Reference proteome</keyword>
<dbReference type="AlphaFoldDB" id="A0A370CIC5"/>
<reference evidence="1 2" key="2">
    <citation type="journal article" date="2018" name="J. Invertebr. Pathol.">
        <title>'Candidatus Aquirickettsiella gammari' (Gammaproteobacteria: Legionellales: Coxiellaceae): A bacterial pathogen of the freshwater crustacean Gammarus fossarum (Malacostraca: Amphipoda).</title>
        <authorList>
            <person name="Bojko J."/>
            <person name="Dunn A.M."/>
            <person name="Stebbing P.D."/>
            <person name="van Aerle R."/>
            <person name="Bacela-Spychalska K."/>
            <person name="Bean T.P."/>
            <person name="Urrutia A."/>
            <person name="Stentiford G.D."/>
        </authorList>
    </citation>
    <scope>NUCLEOTIDE SEQUENCE [LARGE SCALE GENOMIC DNA]</scope>
    <source>
        <strain evidence="1">RA15029</strain>
    </source>
</reference>
<comment type="caution">
    <text evidence="1">The sequence shown here is derived from an EMBL/GenBank/DDBJ whole genome shotgun (WGS) entry which is preliminary data.</text>
</comment>
<accession>A0A370CIC5</accession>
<dbReference type="Proteomes" id="UP000226429">
    <property type="component" value="Unassembled WGS sequence"/>
</dbReference>
<reference evidence="1 2" key="1">
    <citation type="journal article" date="2017" name="Int. J. Syst. Evol. Microbiol.">
        <title>Aquarickettsiella crustaci n. gen. n. sp. (Gammaproteobacteria: Legionellales: Coxiellaceae); a bacterial pathogen of the freshwater crustacean: Gammarus fossarum (Malacostraca: Amphipoda).</title>
        <authorList>
            <person name="Bojko J."/>
            <person name="Dunn A.M."/>
            <person name="Stebbing P.D."/>
            <person name="Van Aerle R."/>
            <person name="Bacela-Spychalska K."/>
            <person name="Bean T.P."/>
            <person name="Stentiford G.D."/>
        </authorList>
    </citation>
    <scope>NUCLEOTIDE SEQUENCE [LARGE SCALE GENOMIC DNA]</scope>
    <source>
        <strain evidence="1">RA15029</strain>
    </source>
</reference>
<gene>
    <name evidence="1" type="ORF">CFE62_005870</name>
</gene>
<evidence type="ECO:0000313" key="1">
    <source>
        <dbReference type="EMBL" id="RDH40056.1"/>
    </source>
</evidence>
<organism evidence="1 2">
    <name type="scientific">Candidatus Aquirickettsiella gammari</name>
    <dbReference type="NCBI Taxonomy" id="2016198"/>
    <lineage>
        <taxon>Bacteria</taxon>
        <taxon>Pseudomonadati</taxon>
        <taxon>Pseudomonadota</taxon>
        <taxon>Gammaproteobacteria</taxon>
        <taxon>Legionellales</taxon>
        <taxon>Coxiellaceae</taxon>
        <taxon>Candidatus Aquirickettsiella</taxon>
    </lineage>
</organism>